<organism evidence="1 2">
    <name type="scientific">Candidatus Defluviibacterium haderslevense</name>
    <dbReference type="NCBI Taxonomy" id="2981993"/>
    <lineage>
        <taxon>Bacteria</taxon>
        <taxon>Pseudomonadati</taxon>
        <taxon>Bacteroidota</taxon>
        <taxon>Saprospiria</taxon>
        <taxon>Saprospirales</taxon>
        <taxon>Saprospiraceae</taxon>
        <taxon>Candidatus Defluviibacterium</taxon>
    </lineage>
</organism>
<evidence type="ECO:0000313" key="1">
    <source>
        <dbReference type="EMBL" id="MBK9719834.1"/>
    </source>
</evidence>
<sequence length="224" mass="25408">MKQFSILALTLLFTQTSSGQIGLELAATHHNLNNEASNPVSGNNLDDAYQSFELGINYWLRLKNYRLEFLPGVKLGFGQNKVAIDNIQDLKFNELTAQINATTQIYPFSFKDDCNCPTFKKTGNFFTKGFHFIIQPAYIFSHRSFTPETESYLNNQHLFAIGLGAGLDFGLSKLWTLSPSIIFAPVFGDHYLSQEVDGSRTSVTHHALSIGLKLMYRRDYKKRY</sequence>
<comment type="caution">
    <text evidence="1">The sequence shown here is derived from an EMBL/GenBank/DDBJ whole genome shotgun (WGS) entry which is preliminary data.</text>
</comment>
<accession>A0A9D7SDD3</accession>
<dbReference type="EMBL" id="JADKFW010000021">
    <property type="protein sequence ID" value="MBK9719834.1"/>
    <property type="molecule type" value="Genomic_DNA"/>
</dbReference>
<proteinExistence type="predicted"/>
<gene>
    <name evidence="1" type="ORF">IPO85_20420</name>
</gene>
<dbReference type="Proteomes" id="UP000808349">
    <property type="component" value="Unassembled WGS sequence"/>
</dbReference>
<evidence type="ECO:0000313" key="2">
    <source>
        <dbReference type="Proteomes" id="UP000808349"/>
    </source>
</evidence>
<name>A0A9D7SDD3_9BACT</name>
<reference evidence="1 2" key="1">
    <citation type="submission" date="2020-10" db="EMBL/GenBank/DDBJ databases">
        <title>Connecting structure to function with the recovery of over 1000 high-quality activated sludge metagenome-assembled genomes encoding full-length rRNA genes using long-read sequencing.</title>
        <authorList>
            <person name="Singleton C.M."/>
            <person name="Petriglieri F."/>
            <person name="Kristensen J.M."/>
            <person name="Kirkegaard R.H."/>
            <person name="Michaelsen T.Y."/>
            <person name="Andersen M.H."/>
            <person name="Karst S.M."/>
            <person name="Dueholm M.S."/>
            <person name="Nielsen P.H."/>
            <person name="Albertsen M."/>
        </authorList>
    </citation>
    <scope>NUCLEOTIDE SEQUENCE [LARGE SCALE GENOMIC DNA]</scope>
    <source>
        <strain evidence="1">Ribe_18-Q3-R11-54_BAT3C.373</strain>
    </source>
</reference>
<protein>
    <submittedName>
        <fullName evidence="1">Uncharacterized protein</fullName>
    </submittedName>
</protein>
<dbReference type="AlphaFoldDB" id="A0A9D7SDD3"/>